<dbReference type="SUPFAM" id="SSF56176">
    <property type="entry name" value="FAD-binding/transporter-associated domain-like"/>
    <property type="match status" value="1"/>
</dbReference>
<dbReference type="Gene3D" id="3.40.462.20">
    <property type="match status" value="1"/>
</dbReference>
<dbReference type="HOGENOM" id="CLU_018354_1_0_1"/>
<dbReference type="Proteomes" id="UP000019462">
    <property type="component" value="Unassembled WGS sequence"/>
</dbReference>
<keyword evidence="3" id="KW-0274">FAD</keyword>
<keyword evidence="4" id="KW-0560">Oxidoreductase</keyword>
<gene>
    <name evidence="7" type="ORF">PaG_06517</name>
</gene>
<feature type="domain" description="FAD-binding PCMH-type" evidence="6">
    <location>
        <begin position="257"/>
        <end position="428"/>
    </location>
</feature>
<evidence type="ECO:0000313" key="8">
    <source>
        <dbReference type="Proteomes" id="UP000019462"/>
    </source>
</evidence>
<dbReference type="Gene3D" id="3.30.43.10">
    <property type="entry name" value="Uridine Diphospho-n-acetylenolpyruvylglucosamine Reductase, domain 2"/>
    <property type="match status" value="1"/>
</dbReference>
<protein>
    <recommendedName>
        <fullName evidence="6">FAD-binding PCMH-type domain-containing protein</fullName>
    </recommendedName>
</protein>
<comment type="similarity">
    <text evidence="1">Belongs to the oxygen-dependent FAD-linked oxidoreductase family.</text>
</comment>
<dbReference type="InterPro" id="IPR016169">
    <property type="entry name" value="FAD-bd_PCMH_sub2"/>
</dbReference>
<evidence type="ECO:0000256" key="5">
    <source>
        <dbReference type="SAM" id="Phobius"/>
    </source>
</evidence>
<evidence type="ECO:0000256" key="1">
    <source>
        <dbReference type="ARBA" id="ARBA00005466"/>
    </source>
</evidence>
<keyword evidence="2" id="KW-0285">Flavoprotein</keyword>
<sequence length="680" mass="72839">MNGACSQPPPRIVRKYSSIFQRRSCVARVIPPVAFARLHQARRILQTSPLSGFRGTCGISGLRSALPPLLGRLRHTQSRIKAACNELAQQKAGSCVWNGRKAVGNALEQRPLAIPEVRSVYFSCPLAAVSVVVLAAVIPCYAGTPAPTRTPKECSAPSYSISPQESAGSARSPKMKSLIATVPFLSGLAVALAFLINWTSAYERGSAGFALQKRFVNSTELDACKSISSAMTTQGSKVVYALDLSYLGLVKHFMTSSTQLPACVAVPASPADLSAAIKVIGSKRIRFAVEAAGHASNQGFSSTPGVHINLQNFQQVNLSGDKSYVDVGPGNVWDNVYSGLEAAGVAVVGGRVSGVGVGGFITGGGGYSWKTNQYGLTGDTLISADIVLPDGTLTTASASQNADLFWAIRGGGNRFGIIHNFRLKTVPQGQVYGGLRVYTADQLDELVNATLVFSETSKDPKAQILPTFNFLLGQPGAINLAFYDGPTPPAGTFDAFSPSNVRPLVDDWKTRSLLDLVKSAPSDIQGGQRGAFHTVSLEKYSKPLLDLIVSELKYYGAQTFLHSGTFVSYDVEPFLPYSQYAKDAAWPHSTNALPLNLYFAWTNPAEDAFWAKAIKTSADKIAAQARSEGQNLDNLYLYPNYAVTGTPSSQLYGPNLGRLSQLRKQYDPQDVMGLTTYFPF</sequence>
<keyword evidence="8" id="KW-1185">Reference proteome</keyword>
<dbReference type="InterPro" id="IPR006094">
    <property type="entry name" value="Oxid_FAD_bind_N"/>
</dbReference>
<reference evidence="7 8" key="1">
    <citation type="journal article" date="2014" name="Genome Announc.">
        <title>Genome sequence of the basidiomycetous fungus Pseudozyma aphidis DSM70725, an efficient producer of biosurfactant mannosylerythritol lipids.</title>
        <authorList>
            <person name="Lorenz S."/>
            <person name="Guenther M."/>
            <person name="Grumaz C."/>
            <person name="Rupp S."/>
            <person name="Zibek S."/>
            <person name="Sohn K."/>
        </authorList>
    </citation>
    <scope>NUCLEOTIDE SEQUENCE [LARGE SCALE GENOMIC DNA]</scope>
    <source>
        <strain evidence="8">ATCC 32657 / CBS 517.83 / DSM 70725 / JCM 10318 / NBRC 10182 / NRRL Y-7954 / St-0401</strain>
    </source>
</reference>
<evidence type="ECO:0000259" key="6">
    <source>
        <dbReference type="PROSITE" id="PS51387"/>
    </source>
</evidence>
<accession>W3VD68</accession>
<dbReference type="Gene3D" id="3.30.465.10">
    <property type="match status" value="1"/>
</dbReference>
<keyword evidence="5" id="KW-0812">Transmembrane</keyword>
<evidence type="ECO:0000256" key="4">
    <source>
        <dbReference type="ARBA" id="ARBA00023002"/>
    </source>
</evidence>
<keyword evidence="5" id="KW-1133">Transmembrane helix</keyword>
<dbReference type="GO" id="GO:0016491">
    <property type="term" value="F:oxidoreductase activity"/>
    <property type="evidence" value="ECO:0007669"/>
    <property type="project" value="UniProtKB-KW"/>
</dbReference>
<comment type="caution">
    <text evidence="7">The sequence shown here is derived from an EMBL/GenBank/DDBJ whole genome shotgun (WGS) entry which is preliminary data.</text>
</comment>
<dbReference type="InterPro" id="IPR016166">
    <property type="entry name" value="FAD-bd_PCMH"/>
</dbReference>
<dbReference type="PANTHER" id="PTHR42973">
    <property type="entry name" value="BINDING OXIDOREDUCTASE, PUTATIVE (AFU_ORTHOLOGUE AFUA_1G17690)-RELATED"/>
    <property type="match status" value="1"/>
</dbReference>
<dbReference type="InterPro" id="IPR016167">
    <property type="entry name" value="FAD-bd_PCMH_sub1"/>
</dbReference>
<evidence type="ECO:0000256" key="2">
    <source>
        <dbReference type="ARBA" id="ARBA00022630"/>
    </source>
</evidence>
<evidence type="ECO:0000256" key="3">
    <source>
        <dbReference type="ARBA" id="ARBA00022827"/>
    </source>
</evidence>
<feature type="transmembrane region" description="Helical" evidence="5">
    <location>
        <begin position="120"/>
        <end position="142"/>
    </location>
</feature>
<dbReference type="AlphaFoldDB" id="W3VD68"/>
<dbReference type="GO" id="GO:0071949">
    <property type="term" value="F:FAD binding"/>
    <property type="evidence" value="ECO:0007669"/>
    <property type="project" value="InterPro"/>
</dbReference>
<feature type="transmembrane region" description="Helical" evidence="5">
    <location>
        <begin position="178"/>
        <end position="198"/>
    </location>
</feature>
<proteinExistence type="inferred from homology"/>
<organism evidence="7 8">
    <name type="scientific">Moesziomyces aphidis</name>
    <name type="common">Pseudozyma aphidis</name>
    <dbReference type="NCBI Taxonomy" id="84754"/>
    <lineage>
        <taxon>Eukaryota</taxon>
        <taxon>Fungi</taxon>
        <taxon>Dikarya</taxon>
        <taxon>Basidiomycota</taxon>
        <taxon>Ustilaginomycotina</taxon>
        <taxon>Ustilaginomycetes</taxon>
        <taxon>Ustilaginales</taxon>
        <taxon>Ustilaginaceae</taxon>
        <taxon>Moesziomyces</taxon>
    </lineage>
</organism>
<name>W3VD68_MOEAP</name>
<keyword evidence="5" id="KW-0472">Membrane</keyword>
<dbReference type="InterPro" id="IPR050416">
    <property type="entry name" value="FAD-linked_Oxidoreductase"/>
</dbReference>
<dbReference type="OrthoDB" id="2151789at2759"/>
<dbReference type="InterPro" id="IPR036318">
    <property type="entry name" value="FAD-bd_PCMH-like_sf"/>
</dbReference>
<dbReference type="PROSITE" id="PS51387">
    <property type="entry name" value="FAD_PCMH"/>
    <property type="match status" value="1"/>
</dbReference>
<dbReference type="EMBL" id="AWNI01000042">
    <property type="protein sequence ID" value="ETS59593.1"/>
    <property type="molecule type" value="Genomic_DNA"/>
</dbReference>
<dbReference type="PANTHER" id="PTHR42973:SF13">
    <property type="entry name" value="FAD-BINDING PCMH-TYPE DOMAIN-CONTAINING PROTEIN"/>
    <property type="match status" value="1"/>
</dbReference>
<evidence type="ECO:0000313" key="7">
    <source>
        <dbReference type="EMBL" id="ETS59593.1"/>
    </source>
</evidence>
<dbReference type="Pfam" id="PF01565">
    <property type="entry name" value="FAD_binding_4"/>
    <property type="match status" value="1"/>
</dbReference>